<evidence type="ECO:0000256" key="2">
    <source>
        <dbReference type="ARBA" id="ARBA00022679"/>
    </source>
</evidence>
<dbReference type="PANTHER" id="PTHR24348">
    <property type="entry name" value="SERINE/THREONINE-PROTEIN KINASE UNC-51-RELATED"/>
    <property type="match status" value="1"/>
</dbReference>
<dbReference type="EC" id="2.7.11.1" evidence="1"/>
<evidence type="ECO:0000256" key="5">
    <source>
        <dbReference type="ARBA" id="ARBA00022840"/>
    </source>
</evidence>
<dbReference type="FunFam" id="1.10.510.10:FF:000571">
    <property type="entry name" value="Maternal embryonic leucine zipper kinase"/>
    <property type="match status" value="1"/>
</dbReference>
<keyword evidence="3 6" id="KW-0547">Nucleotide-binding</keyword>
<dbReference type="STRING" id="45354.A0A1L0BPB2"/>
<dbReference type="PROSITE" id="PS00107">
    <property type="entry name" value="PROTEIN_KINASE_ATP"/>
    <property type="match status" value="1"/>
</dbReference>
<evidence type="ECO:0000256" key="1">
    <source>
        <dbReference type="ARBA" id="ARBA00012513"/>
    </source>
</evidence>
<dbReference type="EMBL" id="LT635759">
    <property type="protein sequence ID" value="SGZ53231.1"/>
    <property type="molecule type" value="Genomic_DNA"/>
</dbReference>
<keyword evidence="2" id="KW-0808">Transferase</keyword>
<dbReference type="GO" id="GO:0010506">
    <property type="term" value="P:regulation of autophagy"/>
    <property type="evidence" value="ECO:0007669"/>
    <property type="project" value="InterPro"/>
</dbReference>
<feature type="compositionally biased region" description="Polar residues" evidence="7">
    <location>
        <begin position="471"/>
        <end position="490"/>
    </location>
</feature>
<dbReference type="SMART" id="SM00220">
    <property type="entry name" value="S_TKc"/>
    <property type="match status" value="1"/>
</dbReference>
<feature type="compositionally biased region" description="Basic and acidic residues" evidence="7">
    <location>
        <begin position="632"/>
        <end position="642"/>
    </location>
</feature>
<dbReference type="InterPro" id="IPR017441">
    <property type="entry name" value="Protein_kinase_ATP_BS"/>
</dbReference>
<dbReference type="PROSITE" id="PS00108">
    <property type="entry name" value="PROTEIN_KINASE_ST"/>
    <property type="match status" value="1"/>
</dbReference>
<dbReference type="PROSITE" id="PS50011">
    <property type="entry name" value="PROTEIN_KINASE_DOM"/>
    <property type="match status" value="1"/>
</dbReference>
<accession>A0A1L0BPB2</accession>
<feature type="binding site" evidence="6">
    <location>
        <position position="55"/>
    </location>
    <ligand>
        <name>ATP</name>
        <dbReference type="ChEBI" id="CHEBI:30616"/>
    </ligand>
</feature>
<sequence>MDILKLSIDTDPASGKKVVNHRFRLVQTIGQGQFGKVLLAEDVTAKKKDRYVAVKTINRVDKTKLITKTYLSHTTKIKREIQIMKECNHPNVVKLYQVIDDLRFDKIFLVLEYCQYGEIDWKRYNHYHEKYFKEDRGITLNKILRDVVNGLEYLHTYKHIIHRDLKPSNLLISSDRTIKISDFGVSLILENNANDDKELGKTMGTPAFFAPELCQFVNNRLLMFNEVDLQKSKIDARIDIWSLGVVLYCLIFHQLPFEGHNEFSLFKNIVTGELKFPKIKEGSHVKSQDLNELTMLKSLISRMLSKDSANRPTIKEIKNDPFTCFDLLKKQKEEFENFNKNIISQQSPLLAETWASEKKLSSKIKRVFGKKSDTTAVPPSQLPLTVKLKESPEKPVNVSELEKVDDLLDSYLDDLSSMGSFDEDTEPEVVDTSNLLSSLQFSVPASPHDASFQVSPTSHYDSRQGVAPSVFNESSPFSNESHYDQLTSRSNPELRSLTTLKNSHSSLLVSLRISRGSIPPPLNLTTSSFSSPTKIGSNLAAPNSPFSEQKTPVSAVTIGAGSPLSIKSIFSPSRRFFSRIKKDPEPTIHALSSPVTQVHSTSSSYTDLAPPPAFGSTRDKKRKDKTKHRVDRRNSDIRENRNSGELMYSDAGRGSFEVDRKNSILLVRSARSNGLSKISSSSSSLNLHAYLTDSASSSPRWASGLASGLPGVFASEKFESDTDNEEANRTVTMDQYLNRL</sequence>
<reference evidence="9 10" key="1">
    <citation type="submission" date="2016-10" db="EMBL/GenBank/DDBJ databases">
        <authorList>
            <person name="de Groot N.N."/>
        </authorList>
    </citation>
    <scope>NUCLEOTIDE SEQUENCE [LARGE SCALE GENOMIC DNA]</scope>
    <source>
        <strain evidence="9 10">CBS 141442</strain>
    </source>
</reference>
<dbReference type="Gene3D" id="1.10.510.10">
    <property type="entry name" value="Transferase(Phosphotransferase) domain 1"/>
    <property type="match status" value="1"/>
</dbReference>
<keyword evidence="5 6" id="KW-0067">ATP-binding</keyword>
<dbReference type="GO" id="GO:0005829">
    <property type="term" value="C:cytosol"/>
    <property type="evidence" value="ECO:0007669"/>
    <property type="project" value="TreeGrafter"/>
</dbReference>
<evidence type="ECO:0000256" key="4">
    <source>
        <dbReference type="ARBA" id="ARBA00022777"/>
    </source>
</evidence>
<dbReference type="GO" id="GO:0005524">
    <property type="term" value="F:ATP binding"/>
    <property type="evidence" value="ECO:0007669"/>
    <property type="project" value="UniProtKB-UniRule"/>
</dbReference>
<dbReference type="CDD" id="cd14008">
    <property type="entry name" value="STKc_LKB1_CaMKK"/>
    <property type="match status" value="1"/>
</dbReference>
<feature type="region of interest" description="Disordered" evidence="7">
    <location>
        <begin position="450"/>
        <end position="490"/>
    </location>
</feature>
<dbReference type="Pfam" id="PF00069">
    <property type="entry name" value="Pkinase"/>
    <property type="match status" value="1"/>
</dbReference>
<feature type="compositionally biased region" description="Basic residues" evidence="7">
    <location>
        <begin position="619"/>
        <end position="631"/>
    </location>
</feature>
<feature type="domain" description="Protein kinase" evidence="8">
    <location>
        <begin position="23"/>
        <end position="323"/>
    </location>
</feature>
<dbReference type="InterPro" id="IPR000719">
    <property type="entry name" value="Prot_kinase_dom"/>
</dbReference>
<feature type="region of interest" description="Disordered" evidence="7">
    <location>
        <begin position="601"/>
        <end position="643"/>
    </location>
</feature>
<dbReference type="OrthoDB" id="68483at2759"/>
<dbReference type="GO" id="GO:0030447">
    <property type="term" value="P:filamentous growth"/>
    <property type="evidence" value="ECO:0007669"/>
    <property type="project" value="UniProtKB-ARBA"/>
</dbReference>
<name>A0A1L0BPB2_9ASCO</name>
<keyword evidence="10" id="KW-1185">Reference proteome</keyword>
<evidence type="ECO:0000256" key="6">
    <source>
        <dbReference type="PROSITE-ProRule" id="PRU10141"/>
    </source>
</evidence>
<dbReference type="GO" id="GO:0016020">
    <property type="term" value="C:membrane"/>
    <property type="evidence" value="ECO:0007669"/>
    <property type="project" value="TreeGrafter"/>
</dbReference>
<dbReference type="GO" id="GO:0005776">
    <property type="term" value="C:autophagosome"/>
    <property type="evidence" value="ECO:0007669"/>
    <property type="project" value="TreeGrafter"/>
</dbReference>
<evidence type="ECO:0000256" key="7">
    <source>
        <dbReference type="SAM" id="MobiDB-lite"/>
    </source>
</evidence>
<dbReference type="GO" id="GO:0000407">
    <property type="term" value="C:phagophore assembly site"/>
    <property type="evidence" value="ECO:0007669"/>
    <property type="project" value="TreeGrafter"/>
</dbReference>
<dbReference type="AlphaFoldDB" id="A0A1L0BPB2"/>
<evidence type="ECO:0000259" key="8">
    <source>
        <dbReference type="PROSITE" id="PS50011"/>
    </source>
</evidence>
<dbReference type="InterPro" id="IPR008271">
    <property type="entry name" value="Ser/Thr_kinase_AS"/>
</dbReference>
<dbReference type="PANTHER" id="PTHR24348:SF22">
    <property type="entry name" value="NON-SPECIFIC SERINE_THREONINE PROTEIN KINASE"/>
    <property type="match status" value="1"/>
</dbReference>
<proteinExistence type="predicted"/>
<dbReference type="GO" id="GO:0004674">
    <property type="term" value="F:protein serine/threonine kinase activity"/>
    <property type="evidence" value="ECO:0007669"/>
    <property type="project" value="UniProtKB-EC"/>
</dbReference>
<dbReference type="InterPro" id="IPR045269">
    <property type="entry name" value="Atg1-like"/>
</dbReference>
<gene>
    <name evidence="9" type="ORF">SAMEA4029010_CIC11G00000003671</name>
</gene>
<organism evidence="9 10">
    <name type="scientific">Sungouiella intermedia</name>
    <dbReference type="NCBI Taxonomy" id="45354"/>
    <lineage>
        <taxon>Eukaryota</taxon>
        <taxon>Fungi</taxon>
        <taxon>Dikarya</taxon>
        <taxon>Ascomycota</taxon>
        <taxon>Saccharomycotina</taxon>
        <taxon>Pichiomycetes</taxon>
        <taxon>Metschnikowiaceae</taxon>
        <taxon>Sungouiella</taxon>
    </lineage>
</organism>
<protein>
    <recommendedName>
        <fullName evidence="1">non-specific serine/threonine protein kinase</fullName>
        <ecNumber evidence="1">2.7.11.1</ecNumber>
    </recommendedName>
</protein>
<keyword evidence="4" id="KW-0418">Kinase</keyword>
<dbReference type="InterPro" id="IPR011009">
    <property type="entry name" value="Kinase-like_dom_sf"/>
</dbReference>
<evidence type="ECO:0000313" key="10">
    <source>
        <dbReference type="Proteomes" id="UP000182334"/>
    </source>
</evidence>
<evidence type="ECO:0000313" key="9">
    <source>
        <dbReference type="EMBL" id="SGZ53231.1"/>
    </source>
</evidence>
<evidence type="ECO:0000256" key="3">
    <source>
        <dbReference type="ARBA" id="ARBA00022741"/>
    </source>
</evidence>
<dbReference type="Proteomes" id="UP000182334">
    <property type="component" value="Chromosome IV"/>
</dbReference>
<dbReference type="SUPFAM" id="SSF56112">
    <property type="entry name" value="Protein kinase-like (PK-like)"/>
    <property type="match status" value="1"/>
</dbReference>
<dbReference type="GO" id="GO:0000045">
    <property type="term" value="P:autophagosome assembly"/>
    <property type="evidence" value="ECO:0007669"/>
    <property type="project" value="TreeGrafter"/>
</dbReference>